<feature type="non-terminal residue" evidence="2">
    <location>
        <position position="1"/>
    </location>
</feature>
<sequence length="116" mass="13193">GRRRGRRPDPVVRHALPGRQVRGRPHGDRPRRAPLRGDRLRGLPGARRPLQVPPARDLREQARLRALLAGRGVRLVARGLHELVPGPGHLRVPRPRDPRDARRRAVGRRRALRCPL</sequence>
<feature type="compositionally biased region" description="Basic and acidic residues" evidence="1">
    <location>
        <begin position="25"/>
        <end position="41"/>
    </location>
</feature>
<feature type="region of interest" description="Disordered" evidence="1">
    <location>
        <begin position="1"/>
        <end position="55"/>
    </location>
</feature>
<dbReference type="AlphaFoldDB" id="A0A6J4TZB2"/>
<protein>
    <submittedName>
        <fullName evidence="2">Uncharacterized protein</fullName>
    </submittedName>
</protein>
<accession>A0A6J4TZB2</accession>
<gene>
    <name evidence="2" type="ORF">AVDCRST_MAG30-4220</name>
</gene>
<feature type="region of interest" description="Disordered" evidence="1">
    <location>
        <begin position="85"/>
        <end position="116"/>
    </location>
</feature>
<feature type="non-terminal residue" evidence="2">
    <location>
        <position position="116"/>
    </location>
</feature>
<feature type="compositionally biased region" description="Basic residues" evidence="1">
    <location>
        <begin position="101"/>
        <end position="116"/>
    </location>
</feature>
<reference evidence="2" key="1">
    <citation type="submission" date="2020-02" db="EMBL/GenBank/DDBJ databases">
        <authorList>
            <person name="Meier V. D."/>
        </authorList>
    </citation>
    <scope>NUCLEOTIDE SEQUENCE</scope>
    <source>
        <strain evidence="2">AVDCRST_MAG30</strain>
    </source>
</reference>
<name>A0A6J4TZB2_9ACTN</name>
<dbReference type="EMBL" id="CADCVS010000551">
    <property type="protein sequence ID" value="CAA9535854.1"/>
    <property type="molecule type" value="Genomic_DNA"/>
</dbReference>
<proteinExistence type="predicted"/>
<evidence type="ECO:0000313" key="2">
    <source>
        <dbReference type="EMBL" id="CAA9535854.1"/>
    </source>
</evidence>
<evidence type="ECO:0000256" key="1">
    <source>
        <dbReference type="SAM" id="MobiDB-lite"/>
    </source>
</evidence>
<organism evidence="2">
    <name type="scientific">uncultured Solirubrobacteraceae bacterium</name>
    <dbReference type="NCBI Taxonomy" id="1162706"/>
    <lineage>
        <taxon>Bacteria</taxon>
        <taxon>Bacillati</taxon>
        <taxon>Actinomycetota</taxon>
        <taxon>Thermoleophilia</taxon>
        <taxon>Solirubrobacterales</taxon>
        <taxon>Solirubrobacteraceae</taxon>
        <taxon>environmental samples</taxon>
    </lineage>
</organism>